<keyword evidence="1" id="KW-0833">Ubl conjugation pathway</keyword>
<sequence>MPDSNTDENAVQASALPTENPSFYGSLLTKIREEDKSATHELLKDAAYPGYPRSAAQKRVHQELRRFHEDETHPYISVAPIDGSWKHCLACIEGTPNSAYGGGVFWLQIKYPADYPFKPLSIEFITPIFHPNIDSDGHIWLDILDENWSIVMDVEMVLLSVLSILGSPCLDGPSLYSEIADIYINDYESYYEMARIHTEAFTCKERPDEFDLETVIFTPPETVVSSQPNSRPGTPEPLSFSTPFSIESSD</sequence>
<name>A0A8H4W1P9_9HELO</name>
<keyword evidence="5" id="KW-1185">Reference proteome</keyword>
<proteinExistence type="predicted"/>
<feature type="domain" description="UBC core" evidence="3">
    <location>
        <begin position="55"/>
        <end position="203"/>
    </location>
</feature>
<dbReference type="EMBL" id="JAAMPI010000501">
    <property type="protein sequence ID" value="KAF4630868.1"/>
    <property type="molecule type" value="Genomic_DNA"/>
</dbReference>
<evidence type="ECO:0000259" key="3">
    <source>
        <dbReference type="PROSITE" id="PS50127"/>
    </source>
</evidence>
<dbReference type="OrthoDB" id="3554929at2759"/>
<evidence type="ECO:0000313" key="4">
    <source>
        <dbReference type="EMBL" id="KAF4630868.1"/>
    </source>
</evidence>
<dbReference type="PROSITE" id="PS50127">
    <property type="entry name" value="UBC_2"/>
    <property type="match status" value="1"/>
</dbReference>
<feature type="compositionally biased region" description="Polar residues" evidence="2">
    <location>
        <begin position="223"/>
        <end position="232"/>
    </location>
</feature>
<evidence type="ECO:0000313" key="5">
    <source>
        <dbReference type="Proteomes" id="UP000566819"/>
    </source>
</evidence>
<feature type="compositionally biased region" description="Polar residues" evidence="2">
    <location>
        <begin position="7"/>
        <end position="22"/>
    </location>
</feature>
<dbReference type="SMART" id="SM00212">
    <property type="entry name" value="UBCc"/>
    <property type="match status" value="1"/>
</dbReference>
<dbReference type="AlphaFoldDB" id="A0A8H4W1P9"/>
<feature type="region of interest" description="Disordered" evidence="2">
    <location>
        <begin position="1"/>
        <end position="22"/>
    </location>
</feature>
<feature type="region of interest" description="Disordered" evidence="2">
    <location>
        <begin position="221"/>
        <end position="250"/>
    </location>
</feature>
<dbReference type="SUPFAM" id="SSF54495">
    <property type="entry name" value="UBC-like"/>
    <property type="match status" value="1"/>
</dbReference>
<feature type="compositionally biased region" description="Polar residues" evidence="2">
    <location>
        <begin position="239"/>
        <end position="250"/>
    </location>
</feature>
<dbReference type="InterPro" id="IPR050113">
    <property type="entry name" value="Ub_conjugating_enzyme"/>
</dbReference>
<dbReference type="Pfam" id="PF00179">
    <property type="entry name" value="UQ_con"/>
    <property type="match status" value="1"/>
</dbReference>
<dbReference type="Proteomes" id="UP000566819">
    <property type="component" value="Unassembled WGS sequence"/>
</dbReference>
<reference evidence="4 5" key="1">
    <citation type="submission" date="2020-03" db="EMBL/GenBank/DDBJ databases">
        <title>Draft Genome Sequence of Cudoniella acicularis.</title>
        <authorList>
            <person name="Buettner E."/>
            <person name="Kellner H."/>
        </authorList>
    </citation>
    <scope>NUCLEOTIDE SEQUENCE [LARGE SCALE GENOMIC DNA]</scope>
    <source>
        <strain evidence="4 5">DSM 108380</strain>
    </source>
</reference>
<dbReference type="Gene3D" id="3.10.110.10">
    <property type="entry name" value="Ubiquitin Conjugating Enzyme"/>
    <property type="match status" value="1"/>
</dbReference>
<evidence type="ECO:0000256" key="1">
    <source>
        <dbReference type="ARBA" id="ARBA00022786"/>
    </source>
</evidence>
<accession>A0A8H4W1P9</accession>
<dbReference type="InterPro" id="IPR000608">
    <property type="entry name" value="UBC"/>
</dbReference>
<comment type="caution">
    <text evidence="4">The sequence shown here is derived from an EMBL/GenBank/DDBJ whole genome shotgun (WGS) entry which is preliminary data.</text>
</comment>
<evidence type="ECO:0000256" key="2">
    <source>
        <dbReference type="SAM" id="MobiDB-lite"/>
    </source>
</evidence>
<organism evidence="4 5">
    <name type="scientific">Cudoniella acicularis</name>
    <dbReference type="NCBI Taxonomy" id="354080"/>
    <lineage>
        <taxon>Eukaryota</taxon>
        <taxon>Fungi</taxon>
        <taxon>Dikarya</taxon>
        <taxon>Ascomycota</taxon>
        <taxon>Pezizomycotina</taxon>
        <taxon>Leotiomycetes</taxon>
        <taxon>Helotiales</taxon>
        <taxon>Tricladiaceae</taxon>
        <taxon>Cudoniella</taxon>
    </lineage>
</organism>
<dbReference type="InterPro" id="IPR016135">
    <property type="entry name" value="UBQ-conjugating_enzyme/RWD"/>
</dbReference>
<dbReference type="PANTHER" id="PTHR24067">
    <property type="entry name" value="UBIQUITIN-CONJUGATING ENZYME E2"/>
    <property type="match status" value="1"/>
</dbReference>
<gene>
    <name evidence="4" type="ORF">G7Y89_g7263</name>
</gene>
<protein>
    <recommendedName>
        <fullName evidence="3">UBC core domain-containing protein</fullName>
    </recommendedName>
</protein>